<keyword evidence="6 7" id="KW-0143">Chaperone</keyword>
<evidence type="ECO:0000313" key="10">
    <source>
        <dbReference type="EMBL" id="MCP8900100.1"/>
    </source>
</evidence>
<keyword evidence="5 7" id="KW-0472">Membrane</keyword>
<evidence type="ECO:0000256" key="3">
    <source>
        <dbReference type="ARBA" id="ARBA00022692"/>
    </source>
</evidence>
<dbReference type="Gene3D" id="1.10.3680.10">
    <property type="entry name" value="TerB-like"/>
    <property type="match status" value="1"/>
</dbReference>
<comment type="subunit">
    <text evidence="7">Homodimer.</text>
</comment>
<evidence type="ECO:0000259" key="9">
    <source>
        <dbReference type="PROSITE" id="PS50076"/>
    </source>
</evidence>
<protein>
    <recommendedName>
        <fullName evidence="7">Co-chaperone protein DjlA</fullName>
    </recommendedName>
</protein>
<dbReference type="Gene3D" id="1.10.287.110">
    <property type="entry name" value="DnaJ domain"/>
    <property type="match status" value="1"/>
</dbReference>
<feature type="domain" description="J" evidence="9">
    <location>
        <begin position="203"/>
        <end position="267"/>
    </location>
</feature>
<dbReference type="InterPro" id="IPR036869">
    <property type="entry name" value="J_dom_sf"/>
</dbReference>
<dbReference type="Pfam" id="PF05099">
    <property type="entry name" value="TerB"/>
    <property type="match status" value="1"/>
</dbReference>
<dbReference type="InterPro" id="IPR001623">
    <property type="entry name" value="DnaJ_domain"/>
</dbReference>
<feature type="topological domain" description="Periplasmic" evidence="7">
    <location>
        <begin position="1"/>
        <end position="3"/>
    </location>
</feature>
<proteinExistence type="inferred from homology"/>
<dbReference type="SUPFAM" id="SSF46565">
    <property type="entry name" value="Chaperone J-domain"/>
    <property type="match status" value="1"/>
</dbReference>
<dbReference type="HAMAP" id="MF_01153">
    <property type="entry name" value="DjlA"/>
    <property type="match status" value="1"/>
</dbReference>
<dbReference type="PROSITE" id="PS50076">
    <property type="entry name" value="DNAJ_2"/>
    <property type="match status" value="1"/>
</dbReference>
<evidence type="ECO:0000313" key="11">
    <source>
        <dbReference type="Proteomes" id="UP001139319"/>
    </source>
</evidence>
<dbReference type="Proteomes" id="UP001139319">
    <property type="component" value="Unassembled WGS sequence"/>
</dbReference>
<evidence type="ECO:0000256" key="1">
    <source>
        <dbReference type="ARBA" id="ARBA00022475"/>
    </source>
</evidence>
<comment type="caution">
    <text evidence="10">The sequence shown here is derived from an EMBL/GenBank/DDBJ whole genome shotgun (WGS) entry which is preliminary data.</text>
</comment>
<comment type="subcellular location">
    <subcellularLocation>
        <location evidence="7">Cell inner membrane</location>
        <topology evidence="7">Single-pass type III membrane protein</topology>
    </subcellularLocation>
</comment>
<dbReference type="EMBL" id="JAMFTH010000004">
    <property type="protein sequence ID" value="MCP8900100.1"/>
    <property type="molecule type" value="Genomic_DNA"/>
</dbReference>
<reference evidence="10" key="2">
    <citation type="submission" date="2023-01" db="EMBL/GenBank/DDBJ databases">
        <title>Gilvimarinus xylanilyticus HB14 isolated from Caulerpa lentillifera aquaculture base in Hainan, China.</title>
        <authorList>
            <person name="Zhang Y.-J."/>
        </authorList>
    </citation>
    <scope>NUCLEOTIDE SEQUENCE</scope>
    <source>
        <strain evidence="10">HB14</strain>
    </source>
</reference>
<gene>
    <name evidence="7 10" type="primary">djlA</name>
    <name evidence="10" type="ORF">M6D89_12395</name>
</gene>
<dbReference type="CDD" id="cd07316">
    <property type="entry name" value="terB_like_DjlA"/>
    <property type="match status" value="1"/>
</dbReference>
<dbReference type="Pfam" id="PF00226">
    <property type="entry name" value="DnaJ"/>
    <property type="match status" value="1"/>
</dbReference>
<accession>A0A9X2HXW3</accession>
<dbReference type="SUPFAM" id="SSF158682">
    <property type="entry name" value="TerB-like"/>
    <property type="match status" value="1"/>
</dbReference>
<keyword evidence="3 7" id="KW-0812">Transmembrane</keyword>
<feature type="transmembrane region" description="Helical" evidence="8">
    <location>
        <begin position="6"/>
        <end position="29"/>
    </location>
</feature>
<dbReference type="CDD" id="cd06257">
    <property type="entry name" value="DnaJ"/>
    <property type="match status" value="1"/>
</dbReference>
<dbReference type="PANTHER" id="PTHR24074">
    <property type="entry name" value="CO-CHAPERONE PROTEIN DJLA"/>
    <property type="match status" value="1"/>
</dbReference>
<dbReference type="AlphaFoldDB" id="A0A9X2HXW3"/>
<evidence type="ECO:0000256" key="5">
    <source>
        <dbReference type="ARBA" id="ARBA00023136"/>
    </source>
</evidence>
<dbReference type="SMART" id="SM00271">
    <property type="entry name" value="DnaJ"/>
    <property type="match status" value="1"/>
</dbReference>
<evidence type="ECO:0000256" key="4">
    <source>
        <dbReference type="ARBA" id="ARBA00022989"/>
    </source>
</evidence>
<organism evidence="10 11">
    <name type="scientific">Gilvimarinus xylanilyticus</name>
    <dbReference type="NCBI Taxonomy" id="2944139"/>
    <lineage>
        <taxon>Bacteria</taxon>
        <taxon>Pseudomonadati</taxon>
        <taxon>Pseudomonadota</taxon>
        <taxon>Gammaproteobacteria</taxon>
        <taxon>Cellvibrionales</taxon>
        <taxon>Cellvibrionaceae</taxon>
        <taxon>Gilvimarinus</taxon>
    </lineage>
</organism>
<keyword evidence="1 7" id="KW-1003">Cell membrane</keyword>
<evidence type="ECO:0000256" key="2">
    <source>
        <dbReference type="ARBA" id="ARBA00022519"/>
    </source>
</evidence>
<evidence type="ECO:0000256" key="7">
    <source>
        <dbReference type="HAMAP-Rule" id="MF_01153"/>
    </source>
</evidence>
<dbReference type="PRINTS" id="PR00625">
    <property type="entry name" value="JDOMAIN"/>
</dbReference>
<dbReference type="RefSeq" id="WP_253968396.1">
    <property type="nucleotide sequence ID" value="NZ_JAMFTH010000004.1"/>
</dbReference>
<dbReference type="InterPro" id="IPR007791">
    <property type="entry name" value="DjlA_N"/>
</dbReference>
<dbReference type="GO" id="GO:0005886">
    <property type="term" value="C:plasma membrane"/>
    <property type="evidence" value="ECO:0007669"/>
    <property type="project" value="UniProtKB-SubCell"/>
</dbReference>
<keyword evidence="11" id="KW-1185">Reference proteome</keyword>
<name>A0A9X2HXW3_9GAMM</name>
<dbReference type="InterPro" id="IPR050817">
    <property type="entry name" value="DjlA_DnaK_co-chaperone"/>
</dbReference>
<evidence type="ECO:0000256" key="6">
    <source>
        <dbReference type="ARBA" id="ARBA00023186"/>
    </source>
</evidence>
<keyword evidence="2 7" id="KW-0997">Cell inner membrane</keyword>
<sequence length="267" mass="28351">MGKLVGGIIGFVIGFIPGAILGVILGHLFDKGYAANVRQPSQADREAIGKSFFTTTFTLLGYIAKADGRVSEVEIAQTEQLMTQMGLNAEQRREAIALFKTGSAGDFDPQETLAAFRAQCGRRHNLVQMLLSYLVNLALADGTFDASEERVLREVAAGLGISGFAFEQLLKMIKAQHSFAGGGYQHGGAAGGAGQSSASALAEAYSALGVESSASDAEVKRAYRKLMSQYHPDKLAGQGLPEDAVKAATERSKEIQVAYDLIKKSRA</sequence>
<reference evidence="10" key="1">
    <citation type="submission" date="2022-05" db="EMBL/GenBank/DDBJ databases">
        <authorList>
            <person name="Sun H.-N."/>
        </authorList>
    </citation>
    <scope>NUCLEOTIDE SEQUENCE</scope>
    <source>
        <strain evidence="10">HB14</strain>
    </source>
</reference>
<evidence type="ECO:0000256" key="8">
    <source>
        <dbReference type="SAM" id="Phobius"/>
    </source>
</evidence>
<feature type="topological domain" description="Cytoplasmic" evidence="7">
    <location>
        <begin position="28"/>
        <end position="267"/>
    </location>
</feature>
<keyword evidence="4 7" id="KW-1133">Transmembrane helix</keyword>
<dbReference type="GO" id="GO:0051087">
    <property type="term" value="F:protein-folding chaperone binding"/>
    <property type="evidence" value="ECO:0007669"/>
    <property type="project" value="InterPro"/>
</dbReference>
<dbReference type="NCBIfam" id="NF006948">
    <property type="entry name" value="PRK09430.1"/>
    <property type="match status" value="1"/>
</dbReference>
<dbReference type="InterPro" id="IPR029024">
    <property type="entry name" value="TerB-like"/>
</dbReference>
<dbReference type="InterPro" id="IPR023749">
    <property type="entry name" value="DjlA"/>
</dbReference>
<comment type="domain">
    <text evidence="7">The transmembrane domain is a dimerization domain.</text>
</comment>
<comment type="function">
    <text evidence="7">Regulatory DnaK co-chaperone. Direct interaction between DnaK and DjlA is needed for the induction of the wcaABCDE operon, involved in the synthesis of a colanic acid polysaccharide capsule, possibly through activation of the RcsB/RcsC phosphotransfer signaling pathway. The colanic acid capsule may help the bacterium survive conditions outside the host.</text>
</comment>